<evidence type="ECO:0000256" key="5">
    <source>
        <dbReference type="ARBA" id="ARBA00023124"/>
    </source>
</evidence>
<evidence type="ECO:0000256" key="6">
    <source>
        <dbReference type="ARBA" id="ARBA00023125"/>
    </source>
</evidence>
<dbReference type="InterPro" id="IPR036590">
    <property type="entry name" value="SRAP-like"/>
</dbReference>
<dbReference type="GO" id="GO:0106300">
    <property type="term" value="P:protein-DNA covalent cross-linking repair"/>
    <property type="evidence" value="ECO:0007669"/>
    <property type="project" value="InterPro"/>
</dbReference>
<keyword evidence="2 8" id="KW-0645">Protease</keyword>
<evidence type="ECO:0000256" key="2">
    <source>
        <dbReference type="ARBA" id="ARBA00022670"/>
    </source>
</evidence>
<dbReference type="PANTHER" id="PTHR13604">
    <property type="entry name" value="DC12-RELATED"/>
    <property type="match status" value="1"/>
</dbReference>
<keyword evidence="7" id="KW-0456">Lyase</keyword>
<dbReference type="RefSeq" id="WP_140882210.1">
    <property type="nucleotide sequence ID" value="NZ_RCZP01000005.1"/>
</dbReference>
<keyword evidence="4 8" id="KW-0378">Hydrolase</keyword>
<evidence type="ECO:0000256" key="8">
    <source>
        <dbReference type="RuleBase" id="RU364100"/>
    </source>
</evidence>
<dbReference type="EMBL" id="RCZP01000005">
    <property type="protein sequence ID" value="TPG58474.1"/>
    <property type="molecule type" value="Genomic_DNA"/>
</dbReference>
<accession>A0A502G9M7</accession>
<keyword evidence="5" id="KW-0190">Covalent protein-DNA linkage</keyword>
<dbReference type="PANTHER" id="PTHR13604:SF0">
    <property type="entry name" value="ABASIC SITE PROCESSING PROTEIN HMCES"/>
    <property type="match status" value="1"/>
</dbReference>
<evidence type="ECO:0000256" key="4">
    <source>
        <dbReference type="ARBA" id="ARBA00022801"/>
    </source>
</evidence>
<keyword evidence="10" id="KW-1185">Reference proteome</keyword>
<name>A0A502G9M7_9PROT</name>
<dbReference type="SUPFAM" id="SSF143081">
    <property type="entry name" value="BB1717-like"/>
    <property type="match status" value="1"/>
</dbReference>
<dbReference type="GO" id="GO:0008233">
    <property type="term" value="F:peptidase activity"/>
    <property type="evidence" value="ECO:0007669"/>
    <property type="project" value="UniProtKB-KW"/>
</dbReference>
<reference evidence="9 10" key="1">
    <citation type="journal article" date="2019" name="Environ. Microbiol.">
        <title>Species interactions and distinct microbial communities in high Arctic permafrost affected cryosols are associated with the CH4 and CO2 gas fluxes.</title>
        <authorList>
            <person name="Altshuler I."/>
            <person name="Hamel J."/>
            <person name="Turney S."/>
            <person name="Magnuson E."/>
            <person name="Levesque R."/>
            <person name="Greer C."/>
            <person name="Whyte L.G."/>
        </authorList>
    </citation>
    <scope>NUCLEOTIDE SEQUENCE [LARGE SCALE GENOMIC DNA]</scope>
    <source>
        <strain evidence="9 10">S9.3B</strain>
    </source>
</reference>
<evidence type="ECO:0000256" key="3">
    <source>
        <dbReference type="ARBA" id="ARBA00022763"/>
    </source>
</evidence>
<dbReference type="GO" id="GO:0006508">
    <property type="term" value="P:proteolysis"/>
    <property type="evidence" value="ECO:0007669"/>
    <property type="project" value="UniProtKB-KW"/>
</dbReference>
<evidence type="ECO:0000313" key="10">
    <source>
        <dbReference type="Proteomes" id="UP000317078"/>
    </source>
</evidence>
<evidence type="ECO:0000256" key="1">
    <source>
        <dbReference type="ARBA" id="ARBA00008136"/>
    </source>
</evidence>
<evidence type="ECO:0000313" key="9">
    <source>
        <dbReference type="EMBL" id="TPG58474.1"/>
    </source>
</evidence>
<keyword evidence="3" id="KW-0227">DNA damage</keyword>
<protein>
    <recommendedName>
        <fullName evidence="8">Abasic site processing protein</fullName>
        <ecNumber evidence="8">3.4.-.-</ecNumber>
    </recommendedName>
</protein>
<dbReference type="Pfam" id="PF02586">
    <property type="entry name" value="SRAP"/>
    <property type="match status" value="1"/>
</dbReference>
<dbReference type="OrthoDB" id="9782620at2"/>
<gene>
    <name evidence="9" type="ORF">EAH89_07630</name>
</gene>
<organism evidence="9 10">
    <name type="scientific">Muricoccus nepalensis</name>
    <dbReference type="NCBI Taxonomy" id="1854500"/>
    <lineage>
        <taxon>Bacteria</taxon>
        <taxon>Pseudomonadati</taxon>
        <taxon>Pseudomonadota</taxon>
        <taxon>Alphaproteobacteria</taxon>
        <taxon>Acetobacterales</taxon>
        <taxon>Roseomonadaceae</taxon>
        <taxon>Muricoccus</taxon>
    </lineage>
</organism>
<dbReference type="InterPro" id="IPR003738">
    <property type="entry name" value="SRAP"/>
</dbReference>
<dbReference type="Proteomes" id="UP000317078">
    <property type="component" value="Unassembled WGS sequence"/>
</dbReference>
<evidence type="ECO:0000256" key="7">
    <source>
        <dbReference type="ARBA" id="ARBA00023239"/>
    </source>
</evidence>
<sequence length="255" mass="28372">MCGRYFLQRDPAALARYYDVPDGSPTPNAAPSWNRAPTQDGLVLRRHPETGERRLDALRWGLVPRWAKDARDGARLINARADGVAEKPSFREAFRKRRCLVPADGFYEWLTPTEAEARTRPKDPKQPYAVALASGEPMSLAGIWEGWKDPEGNWLRTYSIITTEANPKQAPLHHRMPVILGRGDWGAWLGEEASEEALLGLLRPCPPEWLACWPVSKRANKVSENDASLILRDASVVAPAGLDDPSPYEAARDAA</sequence>
<dbReference type="GO" id="GO:0003697">
    <property type="term" value="F:single-stranded DNA binding"/>
    <property type="evidence" value="ECO:0007669"/>
    <property type="project" value="InterPro"/>
</dbReference>
<proteinExistence type="inferred from homology"/>
<dbReference type="GO" id="GO:0016829">
    <property type="term" value="F:lyase activity"/>
    <property type="evidence" value="ECO:0007669"/>
    <property type="project" value="UniProtKB-KW"/>
</dbReference>
<dbReference type="Gene3D" id="3.90.1680.10">
    <property type="entry name" value="SOS response associated peptidase-like"/>
    <property type="match status" value="1"/>
</dbReference>
<keyword evidence="6" id="KW-0238">DNA-binding</keyword>
<dbReference type="AlphaFoldDB" id="A0A502G9M7"/>
<dbReference type="EC" id="3.4.-.-" evidence="8"/>
<comment type="similarity">
    <text evidence="1 8">Belongs to the SOS response-associated peptidase family.</text>
</comment>
<comment type="caution">
    <text evidence="9">The sequence shown here is derived from an EMBL/GenBank/DDBJ whole genome shotgun (WGS) entry which is preliminary data.</text>
</comment>